<evidence type="ECO:0000256" key="10">
    <source>
        <dbReference type="ARBA" id="ARBA00023004"/>
    </source>
</evidence>
<protein>
    <recommendedName>
        <fullName evidence="18">Cytochrome P450</fullName>
    </recommendedName>
</protein>
<dbReference type="STRING" id="743788.S8E4B0"/>
<name>S8E4B0_FOMSC</name>
<dbReference type="PROSITE" id="PS00086">
    <property type="entry name" value="CYTOCHROME_P450"/>
    <property type="match status" value="1"/>
</dbReference>
<proteinExistence type="inferred from homology"/>
<comment type="cofactor">
    <cofactor evidence="1 13">
        <name>heme</name>
        <dbReference type="ChEBI" id="CHEBI:30413"/>
    </cofactor>
</comment>
<dbReference type="InterPro" id="IPR050364">
    <property type="entry name" value="Cytochrome_P450_fung"/>
</dbReference>
<dbReference type="InParanoid" id="S8E4B0"/>
<evidence type="ECO:0000256" key="13">
    <source>
        <dbReference type="PIRSR" id="PIRSR602401-1"/>
    </source>
</evidence>
<dbReference type="InterPro" id="IPR001128">
    <property type="entry name" value="Cyt_P450"/>
</dbReference>
<dbReference type="PANTHER" id="PTHR46300">
    <property type="entry name" value="P450, PUTATIVE (EUROFUNG)-RELATED-RELATED"/>
    <property type="match status" value="1"/>
</dbReference>
<dbReference type="PRINTS" id="PR00463">
    <property type="entry name" value="EP450I"/>
</dbReference>
<keyword evidence="6 15" id="KW-0812">Transmembrane</keyword>
<evidence type="ECO:0000256" key="9">
    <source>
        <dbReference type="ARBA" id="ARBA00023002"/>
    </source>
</evidence>
<comment type="similarity">
    <text evidence="4 14">Belongs to the cytochrome P450 family.</text>
</comment>
<comment type="subcellular location">
    <subcellularLocation>
        <location evidence="2">Membrane</location>
    </subcellularLocation>
</comment>
<dbReference type="EMBL" id="KE504152">
    <property type="protein sequence ID" value="EPS99956.1"/>
    <property type="molecule type" value="Genomic_DNA"/>
</dbReference>
<feature type="binding site" description="axial binding residue" evidence="13">
    <location>
        <position position="448"/>
    </location>
    <ligand>
        <name>heme</name>
        <dbReference type="ChEBI" id="CHEBI:30413"/>
    </ligand>
    <ligandPart>
        <name>Fe</name>
        <dbReference type="ChEBI" id="CHEBI:18248"/>
    </ligandPart>
</feature>
<dbReference type="eggNOG" id="KOG0156">
    <property type="taxonomic scope" value="Eukaryota"/>
</dbReference>
<reference evidence="16 17" key="1">
    <citation type="journal article" date="2012" name="Science">
        <title>The Paleozoic origin of enzymatic lignin decomposition reconstructed from 31 fungal genomes.</title>
        <authorList>
            <person name="Floudas D."/>
            <person name="Binder M."/>
            <person name="Riley R."/>
            <person name="Barry K."/>
            <person name="Blanchette R.A."/>
            <person name="Henrissat B."/>
            <person name="Martinez A.T."/>
            <person name="Otillar R."/>
            <person name="Spatafora J.W."/>
            <person name="Yadav J.S."/>
            <person name="Aerts A."/>
            <person name="Benoit I."/>
            <person name="Boyd A."/>
            <person name="Carlson A."/>
            <person name="Copeland A."/>
            <person name="Coutinho P.M."/>
            <person name="de Vries R.P."/>
            <person name="Ferreira P."/>
            <person name="Findley K."/>
            <person name="Foster B."/>
            <person name="Gaskell J."/>
            <person name="Glotzer D."/>
            <person name="Gorecki P."/>
            <person name="Heitman J."/>
            <person name="Hesse C."/>
            <person name="Hori C."/>
            <person name="Igarashi K."/>
            <person name="Jurgens J.A."/>
            <person name="Kallen N."/>
            <person name="Kersten P."/>
            <person name="Kohler A."/>
            <person name="Kuees U."/>
            <person name="Kumar T.K.A."/>
            <person name="Kuo A."/>
            <person name="LaButti K."/>
            <person name="Larrondo L.F."/>
            <person name="Lindquist E."/>
            <person name="Ling A."/>
            <person name="Lombard V."/>
            <person name="Lucas S."/>
            <person name="Lundell T."/>
            <person name="Martin R."/>
            <person name="McLaughlin D.J."/>
            <person name="Morgenstern I."/>
            <person name="Morin E."/>
            <person name="Murat C."/>
            <person name="Nagy L.G."/>
            <person name="Nolan M."/>
            <person name="Ohm R.A."/>
            <person name="Patyshakuliyeva A."/>
            <person name="Rokas A."/>
            <person name="Ruiz-Duenas F.J."/>
            <person name="Sabat G."/>
            <person name="Salamov A."/>
            <person name="Samejima M."/>
            <person name="Schmutz J."/>
            <person name="Slot J.C."/>
            <person name="St John F."/>
            <person name="Stenlid J."/>
            <person name="Sun H."/>
            <person name="Sun S."/>
            <person name="Syed K."/>
            <person name="Tsang A."/>
            <person name="Wiebenga A."/>
            <person name="Young D."/>
            <person name="Pisabarro A."/>
            <person name="Eastwood D.C."/>
            <person name="Martin F."/>
            <person name="Cullen D."/>
            <person name="Grigoriev I.V."/>
            <person name="Hibbett D.S."/>
        </authorList>
    </citation>
    <scope>NUCLEOTIDE SEQUENCE</scope>
    <source>
        <strain evidence="17">FP-58527</strain>
    </source>
</reference>
<evidence type="ECO:0000256" key="11">
    <source>
        <dbReference type="ARBA" id="ARBA00023033"/>
    </source>
</evidence>
<dbReference type="OrthoDB" id="2789670at2759"/>
<evidence type="ECO:0000256" key="14">
    <source>
        <dbReference type="RuleBase" id="RU000461"/>
    </source>
</evidence>
<dbReference type="PANTHER" id="PTHR46300:SF2">
    <property type="entry name" value="CYTOCHROME P450 MONOOXYGENASE ALNH-RELATED"/>
    <property type="match status" value="1"/>
</dbReference>
<keyword evidence="7 13" id="KW-0479">Metal-binding</keyword>
<dbReference type="GO" id="GO:0004497">
    <property type="term" value="F:monooxygenase activity"/>
    <property type="evidence" value="ECO:0007669"/>
    <property type="project" value="UniProtKB-KW"/>
</dbReference>
<dbReference type="PRINTS" id="PR00385">
    <property type="entry name" value="P450"/>
</dbReference>
<accession>S8E4B0</accession>
<evidence type="ECO:0000256" key="6">
    <source>
        <dbReference type="ARBA" id="ARBA00022692"/>
    </source>
</evidence>
<dbReference type="InterPro" id="IPR002401">
    <property type="entry name" value="Cyt_P450_E_grp-I"/>
</dbReference>
<evidence type="ECO:0000256" key="2">
    <source>
        <dbReference type="ARBA" id="ARBA00004370"/>
    </source>
</evidence>
<dbReference type="InterPro" id="IPR017972">
    <property type="entry name" value="Cyt_P450_CS"/>
</dbReference>
<evidence type="ECO:0000256" key="1">
    <source>
        <dbReference type="ARBA" id="ARBA00001971"/>
    </source>
</evidence>
<evidence type="ECO:0000313" key="16">
    <source>
        <dbReference type="EMBL" id="EPS99956.1"/>
    </source>
</evidence>
<evidence type="ECO:0000256" key="12">
    <source>
        <dbReference type="ARBA" id="ARBA00023136"/>
    </source>
</evidence>
<keyword evidence="12 15" id="KW-0472">Membrane</keyword>
<dbReference type="Gene3D" id="1.10.630.10">
    <property type="entry name" value="Cytochrome P450"/>
    <property type="match status" value="1"/>
</dbReference>
<comment type="pathway">
    <text evidence="3">Secondary metabolite biosynthesis.</text>
</comment>
<dbReference type="GO" id="GO:0005506">
    <property type="term" value="F:iron ion binding"/>
    <property type="evidence" value="ECO:0007669"/>
    <property type="project" value="InterPro"/>
</dbReference>
<dbReference type="GO" id="GO:0016020">
    <property type="term" value="C:membrane"/>
    <property type="evidence" value="ECO:0007669"/>
    <property type="project" value="UniProtKB-SubCell"/>
</dbReference>
<dbReference type="CDD" id="cd11065">
    <property type="entry name" value="CYP64-like"/>
    <property type="match status" value="1"/>
</dbReference>
<keyword evidence="11 14" id="KW-0503">Monooxygenase</keyword>
<dbReference type="SUPFAM" id="SSF48264">
    <property type="entry name" value="Cytochrome P450"/>
    <property type="match status" value="1"/>
</dbReference>
<evidence type="ECO:0000256" key="15">
    <source>
        <dbReference type="SAM" id="Phobius"/>
    </source>
</evidence>
<evidence type="ECO:0000256" key="4">
    <source>
        <dbReference type="ARBA" id="ARBA00010617"/>
    </source>
</evidence>
<evidence type="ECO:0000313" key="17">
    <source>
        <dbReference type="Proteomes" id="UP000015241"/>
    </source>
</evidence>
<dbReference type="HOGENOM" id="CLU_001570_2_3_1"/>
<gene>
    <name evidence="16" type="ORF">FOMPIDRAFT_1050052</name>
</gene>
<evidence type="ECO:0000256" key="3">
    <source>
        <dbReference type="ARBA" id="ARBA00005179"/>
    </source>
</evidence>
<evidence type="ECO:0008006" key="18">
    <source>
        <dbReference type="Google" id="ProtNLM"/>
    </source>
</evidence>
<dbReference type="Proteomes" id="UP000015241">
    <property type="component" value="Unassembled WGS sequence"/>
</dbReference>
<keyword evidence="5 13" id="KW-0349">Heme</keyword>
<evidence type="ECO:0000256" key="8">
    <source>
        <dbReference type="ARBA" id="ARBA00022989"/>
    </source>
</evidence>
<keyword evidence="17" id="KW-1185">Reference proteome</keyword>
<keyword evidence="9 14" id="KW-0560">Oxidoreductase</keyword>
<dbReference type="InterPro" id="IPR036396">
    <property type="entry name" value="Cyt_P450_sf"/>
</dbReference>
<dbReference type="GO" id="GO:0020037">
    <property type="term" value="F:heme binding"/>
    <property type="evidence" value="ECO:0007669"/>
    <property type="project" value="InterPro"/>
</dbReference>
<dbReference type="AlphaFoldDB" id="S8E4B0"/>
<dbReference type="Pfam" id="PF00067">
    <property type="entry name" value="p450"/>
    <property type="match status" value="1"/>
</dbReference>
<evidence type="ECO:0000256" key="5">
    <source>
        <dbReference type="ARBA" id="ARBA00022617"/>
    </source>
</evidence>
<keyword evidence="8 15" id="KW-1133">Transmembrane helix</keyword>
<organism evidence="16 17">
    <name type="scientific">Fomitopsis schrenkii</name>
    <name type="common">Brown rot fungus</name>
    <dbReference type="NCBI Taxonomy" id="2126942"/>
    <lineage>
        <taxon>Eukaryota</taxon>
        <taxon>Fungi</taxon>
        <taxon>Dikarya</taxon>
        <taxon>Basidiomycota</taxon>
        <taxon>Agaricomycotina</taxon>
        <taxon>Agaricomycetes</taxon>
        <taxon>Polyporales</taxon>
        <taxon>Fomitopsis</taxon>
    </lineage>
</organism>
<dbReference type="GO" id="GO:0016705">
    <property type="term" value="F:oxidoreductase activity, acting on paired donors, with incorporation or reduction of molecular oxygen"/>
    <property type="evidence" value="ECO:0007669"/>
    <property type="project" value="InterPro"/>
</dbReference>
<evidence type="ECO:0000256" key="7">
    <source>
        <dbReference type="ARBA" id="ARBA00022723"/>
    </source>
</evidence>
<sequence length="521" mass="58325">MSLILEAHSYYSATGVALALSFFISIIILRFQGGRKGLPPGPRGLPIIGNILQLPSTNQHKKYAEWGAQYGDVVYVKFFQQPVIVLNSARAAIELMEKRGAKYSGRPRFIYLSDLAQWSGGGAWVTYNSIWKQHRKWLQSALITRNTLDRYLPLQRREANNLLSDILANPSDYRNHLKRYTAAIILEIAYGRQITTIDDEFIRTIEEGVGTVLEGAGPGGTLVDYLPALQYLPSWFPGFGFTKNIARARRAVRTLEDIPYQRVKDEMIKGTARPSFVQQLVEEHRDAGTLSEEKEALIKSTAGIMYLGGTDTSLTSLLVFVLEMVLHPEILKKLHDEMDCALKAIRLPGLEDRSSLPYLECVIREVYRICPAAQLGLPHQAADDDVYRGYHIPKGATVVANIWAMTRDPDVFVDPEEFRPERFLGVDLSQNEVGDPKQLVFGFGRRVCPGQHLADISNWLAIANIVATMDICKARDSSGIEITPTPTFLSGTVSHPTPFLCDIHPRSAKHKELIQYECVGK</sequence>
<keyword evidence="10 13" id="KW-0408">Iron</keyword>
<feature type="transmembrane region" description="Helical" evidence="15">
    <location>
        <begin position="12"/>
        <end position="31"/>
    </location>
</feature>